<accession>A0AAD6NID1</accession>
<evidence type="ECO:0000313" key="3">
    <source>
        <dbReference type="Proteomes" id="UP001221413"/>
    </source>
</evidence>
<organism evidence="2 3">
    <name type="scientific">Drechslerella dactyloides</name>
    <name type="common">Nematode-trapping fungus</name>
    <name type="synonym">Arthrobotrys dactyloides</name>
    <dbReference type="NCBI Taxonomy" id="74499"/>
    <lineage>
        <taxon>Eukaryota</taxon>
        <taxon>Fungi</taxon>
        <taxon>Dikarya</taxon>
        <taxon>Ascomycota</taxon>
        <taxon>Pezizomycotina</taxon>
        <taxon>Orbiliomycetes</taxon>
        <taxon>Orbiliales</taxon>
        <taxon>Orbiliaceae</taxon>
        <taxon>Drechslerella</taxon>
    </lineage>
</organism>
<feature type="region of interest" description="Disordered" evidence="1">
    <location>
        <begin position="635"/>
        <end position="784"/>
    </location>
</feature>
<reference evidence="2" key="1">
    <citation type="submission" date="2023-01" db="EMBL/GenBank/DDBJ databases">
        <title>The chitinases involved in constricting ring structure development in the nematode-trapping fungus Drechslerella dactyloides.</title>
        <authorList>
            <person name="Wang R."/>
            <person name="Zhang L."/>
            <person name="Tang P."/>
            <person name="Li S."/>
            <person name="Liang L."/>
        </authorList>
    </citation>
    <scope>NUCLEOTIDE SEQUENCE</scope>
    <source>
        <strain evidence="2">YMF1.00031</strain>
    </source>
</reference>
<feature type="region of interest" description="Disordered" evidence="1">
    <location>
        <begin position="529"/>
        <end position="567"/>
    </location>
</feature>
<proteinExistence type="predicted"/>
<feature type="compositionally biased region" description="Pro residues" evidence="1">
    <location>
        <begin position="540"/>
        <end position="556"/>
    </location>
</feature>
<feature type="compositionally biased region" description="Low complexity" evidence="1">
    <location>
        <begin position="647"/>
        <end position="665"/>
    </location>
</feature>
<dbReference type="EMBL" id="JAQGDS010000007">
    <property type="protein sequence ID" value="KAJ6259330.1"/>
    <property type="molecule type" value="Genomic_DNA"/>
</dbReference>
<name>A0AAD6NID1_DREDA</name>
<gene>
    <name evidence="2" type="ORF">Dda_6230</name>
</gene>
<keyword evidence="3" id="KW-1185">Reference proteome</keyword>
<dbReference type="Proteomes" id="UP001221413">
    <property type="component" value="Unassembled WGS sequence"/>
</dbReference>
<comment type="caution">
    <text evidence="2">The sequence shown here is derived from an EMBL/GenBank/DDBJ whole genome shotgun (WGS) entry which is preliminary data.</text>
</comment>
<feature type="region of interest" description="Disordered" evidence="1">
    <location>
        <begin position="1"/>
        <end position="31"/>
    </location>
</feature>
<feature type="compositionally biased region" description="Basic residues" evidence="1">
    <location>
        <begin position="1"/>
        <end position="21"/>
    </location>
</feature>
<feature type="compositionally biased region" description="Low complexity" evidence="1">
    <location>
        <begin position="717"/>
        <end position="732"/>
    </location>
</feature>
<sequence length="821" mass="90357">MANRHQRSFSPARHSRNRPARRSPQAISTSPVETPAITLTVRGVRLVNREYSVRHYNTVVVLTHIHPTHLEADAQAMLRDGAAGVYDRDTGRYISLQNFYLLRQDFERTAVPTHNVRNTSANKERTESGSNQRCLPWNWSEGGKTGSEHDNATVIWDAVYYRPSGDRNADGEKVGTVRTALRESRRCASLLWQDTYFYPCVKRPLIYLEDLRAGYYAPSWRTRARKKVEEVYLARSELVMVSGLSWRWSVDVHYMFAGLFFSATQIDSRKLAANWPPCWALVMLFPSHVFFFCLRLLALVLSTMLQQVESSKDRRMAVHSPASLASLTAAVDGFLPVDGFSFHSPTPRAPLPVWVLADEEEDDWLADLPAPTRDTASDWSWSPSLESGWSWPPSPGSDWYWPAFTSPVRGLDPIAIVVPAPQVDSRRPCRCRCPSAFRCCRLRLFRRFCRCPPSPPLSINSSLVGVPSAGVERRPSRWAALRGAIARWTGWRRRRSPVPAPDCRPFTGEHAVSLAVWLTTQAASMIPAGHNYTRLGSSPPSTPSPRPSPPPRPSQPQPTFADLAGGPTWPPTVCLLRRMPRVRTERAGNTPSPSLDPRTRIATPSPTVTFNPVVTVWPAPELRVAFDPVVAIIPPPPPPSDASDGESGSSTLVDTSDSSSGTLVGDGDGDGDAAPDVGRNSVVDGPNDGPVPSAAPGPSNVPVPADDDSTWPDDNGSSSSSSSSDTASAVASDGEGCALPSTCSSGSSDATYTDTNTDYSRPPTPENHNGEEEEPVDPDNVFDFTLDEDDEYFGFDEAGYGLVRRWVEPRPRRRRRQPPPS</sequence>
<feature type="region of interest" description="Disordered" evidence="1">
    <location>
        <begin position="579"/>
        <end position="606"/>
    </location>
</feature>
<feature type="compositionally biased region" description="Polar residues" evidence="1">
    <location>
        <begin position="741"/>
        <end position="759"/>
    </location>
</feature>
<protein>
    <submittedName>
        <fullName evidence="2">Uncharacterized protein</fullName>
    </submittedName>
</protein>
<dbReference type="AlphaFoldDB" id="A0AAD6NID1"/>
<evidence type="ECO:0000256" key="1">
    <source>
        <dbReference type="SAM" id="MobiDB-lite"/>
    </source>
</evidence>
<evidence type="ECO:0000313" key="2">
    <source>
        <dbReference type="EMBL" id="KAJ6259330.1"/>
    </source>
</evidence>